<organism evidence="7 8">
    <name type="scientific">Anaerotalea alkaliphila</name>
    <dbReference type="NCBI Taxonomy" id="2662126"/>
    <lineage>
        <taxon>Bacteria</taxon>
        <taxon>Bacillati</taxon>
        <taxon>Bacillota</taxon>
        <taxon>Clostridia</taxon>
        <taxon>Eubacteriales</taxon>
        <taxon>Anaerotalea</taxon>
    </lineage>
</organism>
<dbReference type="Pfam" id="PF02583">
    <property type="entry name" value="Trns_repr_metal"/>
    <property type="match status" value="1"/>
</dbReference>
<comment type="subcellular location">
    <subcellularLocation>
        <location evidence="1">Cytoplasm</location>
    </subcellularLocation>
</comment>
<comment type="caution">
    <text evidence="7">The sequence shown here is derived from an EMBL/GenBank/DDBJ whole genome shotgun (WGS) entry which is preliminary data.</text>
</comment>
<dbReference type="InterPro" id="IPR003735">
    <property type="entry name" value="Metal_Tscrpt_repr"/>
</dbReference>
<protein>
    <recommendedName>
        <fullName evidence="5">Copper-sensing transcriptional repressor CsoR</fullName>
    </recommendedName>
    <alternativeName>
        <fullName evidence="6">Copper-sensitive operon repressor</fullName>
    </alternativeName>
</protein>
<sequence length="89" mass="10058">MNEDRKRAMTLLKTARGQVDGILRMLEEDRYCMDISTQIVAVSGLLRKANLAILEQHMNSCVKEAFLAGEGKGEAKVEEVMRVLEKYGR</sequence>
<reference evidence="7 8" key="1">
    <citation type="submission" date="2020-01" db="EMBL/GenBank/DDBJ databases">
        <title>Anaeroalcalibacter tamaniensis gen. nov., sp. nov., moderately halophilic strictly anaerobic fermenter bacterium from mud volcano of Taman peninsula.</title>
        <authorList>
            <person name="Frolova A."/>
            <person name="Merkel A.Y."/>
            <person name="Slobodkin A.I."/>
        </authorList>
    </citation>
    <scope>NUCLEOTIDE SEQUENCE [LARGE SCALE GENOMIC DNA]</scope>
    <source>
        <strain evidence="7 8">F-3ap</strain>
    </source>
</reference>
<keyword evidence="8" id="KW-1185">Reference proteome</keyword>
<dbReference type="PANTHER" id="PTHR33677">
    <property type="entry name" value="TRANSCRIPTIONAL REPRESSOR FRMR-RELATED"/>
    <property type="match status" value="1"/>
</dbReference>
<dbReference type="GO" id="GO:0005737">
    <property type="term" value="C:cytoplasm"/>
    <property type="evidence" value="ECO:0007669"/>
    <property type="project" value="UniProtKB-SubCell"/>
</dbReference>
<dbReference type="InterPro" id="IPR038390">
    <property type="entry name" value="Metal_Tscrpt_repr_sf"/>
</dbReference>
<dbReference type="AlphaFoldDB" id="A0A7X5KN82"/>
<evidence type="ECO:0000256" key="4">
    <source>
        <dbReference type="ARBA" id="ARBA00022723"/>
    </source>
</evidence>
<dbReference type="GO" id="GO:0003677">
    <property type="term" value="F:DNA binding"/>
    <property type="evidence" value="ECO:0007669"/>
    <property type="project" value="InterPro"/>
</dbReference>
<name>A0A7X5KN82_9FIRM</name>
<dbReference type="PANTHER" id="PTHR33677:SF4">
    <property type="entry name" value="COPPER-SENSING TRANSCRIPTIONAL REPRESSOR CSOR"/>
    <property type="match status" value="1"/>
</dbReference>
<dbReference type="Gene3D" id="1.20.58.1000">
    <property type="entry name" value="Metal-sensitive repressor, helix protomer"/>
    <property type="match status" value="1"/>
</dbReference>
<proteinExistence type="predicted"/>
<evidence type="ECO:0000256" key="6">
    <source>
        <dbReference type="ARBA" id="ARBA00041544"/>
    </source>
</evidence>
<dbReference type="Proteomes" id="UP000461585">
    <property type="component" value="Unassembled WGS sequence"/>
</dbReference>
<keyword evidence="3" id="KW-0963">Cytoplasm</keyword>
<dbReference type="GO" id="GO:0045892">
    <property type="term" value="P:negative regulation of DNA-templated transcription"/>
    <property type="evidence" value="ECO:0007669"/>
    <property type="project" value="UniProtKB-ARBA"/>
</dbReference>
<dbReference type="GO" id="GO:0046872">
    <property type="term" value="F:metal ion binding"/>
    <property type="evidence" value="ECO:0007669"/>
    <property type="project" value="UniProtKB-KW"/>
</dbReference>
<evidence type="ECO:0000256" key="5">
    <source>
        <dbReference type="ARBA" id="ARBA00039938"/>
    </source>
</evidence>
<accession>A0A7X5KN82</accession>
<keyword evidence="4" id="KW-0479">Metal-binding</keyword>
<evidence type="ECO:0000313" key="7">
    <source>
        <dbReference type="EMBL" id="NDL68584.1"/>
    </source>
</evidence>
<gene>
    <name evidence="7" type="ORF">GXN74_12635</name>
</gene>
<evidence type="ECO:0000313" key="8">
    <source>
        <dbReference type="Proteomes" id="UP000461585"/>
    </source>
</evidence>
<comment type="subunit">
    <text evidence="2">Homodimer.</text>
</comment>
<dbReference type="EMBL" id="JAAEEH010000046">
    <property type="protein sequence ID" value="NDL68584.1"/>
    <property type="molecule type" value="Genomic_DNA"/>
</dbReference>
<evidence type="ECO:0000256" key="3">
    <source>
        <dbReference type="ARBA" id="ARBA00022490"/>
    </source>
</evidence>
<dbReference type="RefSeq" id="WP_162371305.1">
    <property type="nucleotide sequence ID" value="NZ_JAAEEH010000046.1"/>
</dbReference>
<evidence type="ECO:0000256" key="1">
    <source>
        <dbReference type="ARBA" id="ARBA00004496"/>
    </source>
</evidence>
<dbReference type="CDD" id="cd10159">
    <property type="entry name" value="CsoR-like_DUF156_2"/>
    <property type="match status" value="1"/>
</dbReference>
<evidence type="ECO:0000256" key="2">
    <source>
        <dbReference type="ARBA" id="ARBA00011738"/>
    </source>
</evidence>